<dbReference type="Proteomes" id="UP000594364">
    <property type="component" value="Chromosome 2"/>
</dbReference>
<gene>
    <name evidence="1" type="ORF">C2857_005396</name>
</gene>
<proteinExistence type="predicted"/>
<protein>
    <submittedName>
        <fullName evidence="1">Uncharacterized protein</fullName>
    </submittedName>
</protein>
<accession>A0A7S9PU96</accession>
<organism evidence="1 2">
    <name type="scientific">Epichloe festucae (strain Fl1)</name>
    <dbReference type="NCBI Taxonomy" id="877507"/>
    <lineage>
        <taxon>Eukaryota</taxon>
        <taxon>Fungi</taxon>
        <taxon>Dikarya</taxon>
        <taxon>Ascomycota</taxon>
        <taxon>Pezizomycotina</taxon>
        <taxon>Sordariomycetes</taxon>
        <taxon>Hypocreomycetidae</taxon>
        <taxon>Hypocreales</taxon>
        <taxon>Clavicipitaceae</taxon>
        <taxon>Epichloe</taxon>
    </lineage>
</organism>
<reference evidence="1 2" key="1">
    <citation type="journal article" date="2018" name="PLoS Genet.">
        <title>Repeat elements organise 3D genome structure and mediate transcription in the filamentous fungus Epichloe festucae.</title>
        <authorList>
            <person name="Winter D.J."/>
            <person name="Ganley A.R.D."/>
            <person name="Young C.A."/>
            <person name="Liachko I."/>
            <person name="Schardl C.L."/>
            <person name="Dupont P.Y."/>
            <person name="Berry D."/>
            <person name="Ram A."/>
            <person name="Scott B."/>
            <person name="Cox M.P."/>
        </authorList>
    </citation>
    <scope>NUCLEOTIDE SEQUENCE [LARGE SCALE GENOMIC DNA]</scope>
    <source>
        <strain evidence="1 2">Fl1</strain>
    </source>
</reference>
<dbReference type="EMBL" id="CP031386">
    <property type="protein sequence ID" value="QPG96865.1"/>
    <property type="molecule type" value="Genomic_DNA"/>
</dbReference>
<keyword evidence="2" id="KW-1185">Reference proteome</keyword>
<name>A0A7S9PU96_EPIFF</name>
<evidence type="ECO:0000313" key="1">
    <source>
        <dbReference type="EMBL" id="QPG96865.1"/>
    </source>
</evidence>
<sequence length="82" mass="9274">MVQLDTKPTATRQIIDAERIGTIINGAIVELACNAKNQNITDNLFMLVLRRETLAHSMHFLGFSSRQIIEICHLAHVVFELK</sequence>
<dbReference type="AlphaFoldDB" id="A0A7S9PU96"/>
<evidence type="ECO:0000313" key="2">
    <source>
        <dbReference type="Proteomes" id="UP000594364"/>
    </source>
</evidence>